<evidence type="ECO:0000259" key="16">
    <source>
        <dbReference type="Pfam" id="PF00562"/>
    </source>
</evidence>
<feature type="transmembrane region" description="Helical" evidence="15">
    <location>
        <begin position="148"/>
        <end position="165"/>
    </location>
</feature>
<dbReference type="GO" id="GO:0003677">
    <property type="term" value="F:DNA binding"/>
    <property type="evidence" value="ECO:0007669"/>
    <property type="project" value="InterPro"/>
</dbReference>
<evidence type="ECO:0000256" key="12">
    <source>
        <dbReference type="ARBA" id="ARBA00026088"/>
    </source>
</evidence>
<protein>
    <recommendedName>
        <fullName evidence="5 14">DNA-directed RNA polymerase subunit beta</fullName>
        <ecNumber evidence="4 14">2.7.7.6</ecNumber>
    </recommendedName>
</protein>
<dbReference type="EMBL" id="KP866208">
    <property type="protein sequence ID" value="AKO72001.1"/>
    <property type="molecule type" value="Genomic_DNA"/>
</dbReference>
<evidence type="ECO:0000313" key="19">
    <source>
        <dbReference type="EMBL" id="AKO72001.1"/>
    </source>
</evidence>
<dbReference type="InterPro" id="IPR007641">
    <property type="entry name" value="RNA_pol_Rpb2_7"/>
</dbReference>
<keyword evidence="15" id="KW-0472">Membrane</keyword>
<sequence length="1054" mass="123730">MIFLLKNFITLKTLKTFYLEYYKTLIYYLISSIKNYLGDEFYIYFNKCKYNIYILNDLLFFKTTNLTSQNIDIIQNFNSKILIFLPLKIYNLNRNKYKLIYYLIGEVPKYTAEKNLIINGLKKTFISKLMFNYIGIFFNSFIKNSNFIIYAKIIFNKIFIINLVLEKDQCFCIINNYKINLISFLYLLGISIQDILIYSRYNKSFYLKKLLLNSQIDTNIINSELYSFISFFFNISFKLNTYSIFGNILNKNYIQINNFFSNIKNFIVLDFISILDILLDIKYNKKTLSEIDKVEFRSISTLGNYFSTQYSYFLNKFSKLLRNDIYKYIHTNLNRNNTTNYFKSNIYFNLKEYLTINPLIQYLEQINSFSEIIHKNRVTNYNSKLQQNLQVRNINLNQIGSLCLIDTTEGINCGLVISFTKNIKLEKKNNIQFPYQSINNIKTKNFITFINSFNRQTYIVLFNNYYLRKNKIFNLFYLGLSKNSFKIKNIFIKNIIYIKPMDLFSYAENLIPFLFYNDPARGLMGAKMQSQIVPTLKHKKSIIITGYEKNLLNYNTLSIKAYQEGIVIYVSSYKIIIRDIYNRKIIYYLDKYKRSNYFTILHSKPHVWQGERVFCGQPLSSTQDILYSEFTAGNNLLVSYGNFFGYNFEDAIVINKKIVYSQLFTSLHFKIYEVMFTCIERETFEISSINIPKKSFFSKRNLDFFGIIKEGSKVLNNDILVSKLLIRNINIYNLPLFNLISILFGQHLRNIKNKSTIVSFGNSGRVIKTEIFSSPSNFNSYTGFYLKCRIYICNQRILSVGDKLCGRHGNKGVVAYISATNNLPYTTGLIPDIITDALGIPSRMNIGQVFENLFGLGCFFTNTRMYISNTFNLPKFYIKTLLYNYLNKLKEKTGNLFLYNSYIPGQILLRDGRTGYKLLESSFLGVSKYSKLIHMVKDKIHYRTVGPYTELMQQPVKGRKKIGGQRFGEMEIWAMEAYGSSYNLREILNYKSDDICARSSLLSNITNNTNLENITIPESFRTLIREIHSMNLNIEAFTSIDQLEGQTLSVNINF</sequence>
<name>A0A0K0NU28_9EIME</name>
<proteinExistence type="inferred from homology"/>
<dbReference type="VEuPathDB" id="ToxoDB:ccNF1C8_api_28"/>
<keyword evidence="10" id="KW-0933">Apicoplast</keyword>
<dbReference type="SUPFAM" id="SSF64484">
    <property type="entry name" value="beta and beta-prime subunits of DNA dependent RNA-polymerase"/>
    <property type="match status" value="1"/>
</dbReference>
<dbReference type="InterPro" id="IPR007645">
    <property type="entry name" value="RNA_pol_Rpb2_3"/>
</dbReference>
<evidence type="ECO:0000256" key="11">
    <source>
        <dbReference type="ARBA" id="ARBA00023163"/>
    </source>
</evidence>
<dbReference type="InterPro" id="IPR037033">
    <property type="entry name" value="DNA-dir_RNAP_su2_hyb_sf"/>
</dbReference>
<keyword evidence="7" id="KW-0934">Plastid</keyword>
<dbReference type="RefSeq" id="YP_009186581.1">
    <property type="nucleotide sequence ID" value="NC_028632.1"/>
</dbReference>
<dbReference type="Gene3D" id="2.40.50.100">
    <property type="match status" value="1"/>
</dbReference>
<comment type="catalytic activity">
    <reaction evidence="14">
        <text>RNA(n) + a ribonucleoside 5'-triphosphate = RNA(n+1) + diphosphate</text>
        <dbReference type="Rhea" id="RHEA:21248"/>
        <dbReference type="Rhea" id="RHEA-COMP:14527"/>
        <dbReference type="Rhea" id="RHEA-COMP:17342"/>
        <dbReference type="ChEBI" id="CHEBI:33019"/>
        <dbReference type="ChEBI" id="CHEBI:61557"/>
        <dbReference type="ChEBI" id="CHEBI:140395"/>
        <dbReference type="EC" id="2.7.7.6"/>
    </reaction>
</comment>
<dbReference type="Gene3D" id="2.40.270.10">
    <property type="entry name" value="DNA-directed RNA polymerase, subunit 2, domain 6"/>
    <property type="match status" value="1"/>
</dbReference>
<evidence type="ECO:0000256" key="2">
    <source>
        <dbReference type="ARBA" id="ARBA00004467"/>
    </source>
</evidence>
<dbReference type="GO" id="GO:0020011">
    <property type="term" value="C:apicoplast"/>
    <property type="evidence" value="ECO:0007669"/>
    <property type="project" value="UniProtKB-SubCell"/>
</dbReference>
<dbReference type="GO" id="GO:0003899">
    <property type="term" value="F:DNA-directed RNA polymerase activity"/>
    <property type="evidence" value="ECO:0007669"/>
    <property type="project" value="UniProtKB-EC"/>
</dbReference>
<evidence type="ECO:0000256" key="5">
    <source>
        <dbReference type="ARBA" id="ARBA00021955"/>
    </source>
</evidence>
<comment type="subunit">
    <text evidence="12">In plastids the minimal PEP RNA polymerase catalytic core is composed of four subunits: alpha, beta, beta', and beta''. When a (nuclear-encoded) sigma factor is associated with the core the holoenzyme is formed, which can initiate transcription.</text>
</comment>
<comment type="subcellular location">
    <subcellularLocation>
        <location evidence="2">Plastid</location>
        <location evidence="2">Apicoplast</location>
    </subcellularLocation>
</comment>
<dbReference type="Pfam" id="PF04560">
    <property type="entry name" value="RNA_pol_Rpb2_7"/>
    <property type="match status" value="1"/>
</dbReference>
<keyword evidence="15" id="KW-1133">Transmembrane helix</keyword>
<evidence type="ECO:0000256" key="1">
    <source>
        <dbReference type="ARBA" id="ARBA00004026"/>
    </source>
</evidence>
<comment type="similarity">
    <text evidence="3 13">Belongs to the RNA polymerase beta chain family.</text>
</comment>
<reference evidence="19" key="1">
    <citation type="journal article" date="2015" name="Parasit. Vectors">
        <title>Genetic similarities between Cyclospora cayetanensis and cecum-infecting avian Eimeria spp. in apicoplast and mitochondrial genomes.</title>
        <authorList>
            <person name="Tang K."/>
            <person name="Guo Y."/>
            <person name="Zhang L."/>
            <person name="Rowe L.A."/>
            <person name="Roellig D.M."/>
            <person name="Frace M.A."/>
            <person name="Li N."/>
            <person name="Liu S."/>
            <person name="Feng Y."/>
            <person name="Xiao L."/>
        </authorList>
    </citation>
    <scope>NUCLEOTIDE SEQUENCE</scope>
    <source>
        <strain evidence="19">CHN_HEN01</strain>
    </source>
</reference>
<evidence type="ECO:0000259" key="18">
    <source>
        <dbReference type="Pfam" id="PF04565"/>
    </source>
</evidence>
<dbReference type="InterPro" id="IPR015712">
    <property type="entry name" value="DNA-dir_RNA_pol_su2"/>
</dbReference>
<dbReference type="GO" id="GO:0000428">
    <property type="term" value="C:DNA-directed RNA polymerase complex"/>
    <property type="evidence" value="ECO:0007669"/>
    <property type="project" value="UniProtKB-KW"/>
</dbReference>
<feature type="domain" description="DNA-directed RNA polymerase subunit 2 hybrid-binding" evidence="16">
    <location>
        <begin position="561"/>
        <end position="961"/>
    </location>
</feature>
<dbReference type="Gene3D" id="2.40.50.150">
    <property type="match status" value="1"/>
</dbReference>
<dbReference type="EC" id="2.7.7.6" evidence="4 14"/>
<dbReference type="Gene3D" id="3.90.1800.10">
    <property type="entry name" value="RNA polymerase alpha subunit dimerisation domain"/>
    <property type="match status" value="1"/>
</dbReference>
<evidence type="ECO:0000256" key="10">
    <source>
        <dbReference type="ARBA" id="ARBA00022887"/>
    </source>
</evidence>
<dbReference type="PROSITE" id="PS01166">
    <property type="entry name" value="RNA_POL_BETA"/>
    <property type="match status" value="1"/>
</dbReference>
<evidence type="ECO:0000256" key="4">
    <source>
        <dbReference type="ARBA" id="ARBA00012418"/>
    </source>
</evidence>
<evidence type="ECO:0000256" key="3">
    <source>
        <dbReference type="ARBA" id="ARBA00006835"/>
    </source>
</evidence>
<keyword evidence="15" id="KW-0812">Transmembrane</keyword>
<feature type="transmembrane region" description="Helical" evidence="15">
    <location>
        <begin position="177"/>
        <end position="198"/>
    </location>
</feature>
<evidence type="ECO:0000256" key="15">
    <source>
        <dbReference type="SAM" id="Phobius"/>
    </source>
</evidence>
<dbReference type="PANTHER" id="PTHR20856">
    <property type="entry name" value="DNA-DIRECTED RNA POLYMERASE I SUBUNIT 2"/>
    <property type="match status" value="1"/>
</dbReference>
<dbReference type="GeneID" id="26381751"/>
<keyword evidence="8 14" id="KW-0808">Transferase</keyword>
<dbReference type="AlphaFoldDB" id="A0A0K0NU28"/>
<organism evidence="19">
    <name type="scientific">Cyclospora cayetanensis</name>
    <dbReference type="NCBI Taxonomy" id="88456"/>
    <lineage>
        <taxon>Eukaryota</taxon>
        <taxon>Sar</taxon>
        <taxon>Alveolata</taxon>
        <taxon>Apicomplexa</taxon>
        <taxon>Conoidasida</taxon>
        <taxon>Coccidia</taxon>
        <taxon>Eucoccidiorida</taxon>
        <taxon>Eimeriorina</taxon>
        <taxon>Eimeriidae</taxon>
        <taxon>Cyclospora</taxon>
    </lineage>
</organism>
<accession>A0A0K0NU28</accession>
<dbReference type="Pfam" id="PF04565">
    <property type="entry name" value="RNA_pol_Rpb2_3"/>
    <property type="match status" value="1"/>
</dbReference>
<comment type="function">
    <text evidence="1 14">DNA-dependent RNA polymerase catalyzes the transcription of DNA into RNA using the four ribonucleoside triphosphates as substrates.</text>
</comment>
<dbReference type="InterPro" id="IPR007120">
    <property type="entry name" value="DNA-dir_RNAP_su2_dom"/>
</dbReference>
<dbReference type="VEuPathDB" id="ToxoDB:cyc_00877"/>
<evidence type="ECO:0000256" key="14">
    <source>
        <dbReference type="RuleBase" id="RU363031"/>
    </source>
</evidence>
<gene>
    <name evidence="19" type="primary">rpoB</name>
</gene>
<evidence type="ECO:0000256" key="8">
    <source>
        <dbReference type="ARBA" id="ARBA00022679"/>
    </source>
</evidence>
<dbReference type="Pfam" id="PF00562">
    <property type="entry name" value="RNA_pol_Rpb2_6"/>
    <property type="match status" value="1"/>
</dbReference>
<feature type="domain" description="RNA polymerase Rpb2" evidence="17">
    <location>
        <begin position="963"/>
        <end position="1038"/>
    </location>
</feature>
<keyword evidence="6 14" id="KW-0240">DNA-directed RNA polymerase</keyword>
<evidence type="ECO:0000256" key="7">
    <source>
        <dbReference type="ARBA" id="ARBA00022640"/>
    </source>
</evidence>
<evidence type="ECO:0000256" key="9">
    <source>
        <dbReference type="ARBA" id="ARBA00022695"/>
    </source>
</evidence>
<dbReference type="GO" id="GO:0032549">
    <property type="term" value="F:ribonucleoside binding"/>
    <property type="evidence" value="ECO:0007669"/>
    <property type="project" value="InterPro"/>
</dbReference>
<feature type="domain" description="RNA polymerase Rpb2" evidence="18">
    <location>
        <begin position="361"/>
        <end position="423"/>
    </location>
</feature>
<keyword evidence="11 14" id="KW-0804">Transcription</keyword>
<evidence type="ECO:0000256" key="6">
    <source>
        <dbReference type="ARBA" id="ARBA00022478"/>
    </source>
</evidence>
<evidence type="ECO:0000259" key="17">
    <source>
        <dbReference type="Pfam" id="PF04560"/>
    </source>
</evidence>
<dbReference type="InterPro" id="IPR014724">
    <property type="entry name" value="RNA_pol_RPB2_OB-fold"/>
</dbReference>
<evidence type="ECO:0000256" key="13">
    <source>
        <dbReference type="RuleBase" id="RU000434"/>
    </source>
</evidence>
<dbReference type="Gene3D" id="3.90.1100.10">
    <property type="match status" value="2"/>
</dbReference>
<keyword evidence="9 14" id="KW-0548">Nucleotidyltransferase</keyword>
<dbReference type="GO" id="GO:0006351">
    <property type="term" value="P:DNA-templated transcription"/>
    <property type="evidence" value="ECO:0007669"/>
    <property type="project" value="InterPro"/>
</dbReference>
<dbReference type="InterPro" id="IPR007121">
    <property type="entry name" value="RNA_pol_bsu_CS"/>
</dbReference>